<dbReference type="Pfam" id="PF08707">
    <property type="entry name" value="PriCT_2"/>
    <property type="match status" value="1"/>
</dbReference>
<dbReference type="GO" id="GO:0005524">
    <property type="term" value="F:ATP binding"/>
    <property type="evidence" value="ECO:0007669"/>
    <property type="project" value="UniProtKB-KW"/>
</dbReference>
<dbReference type="Pfam" id="PF23162">
    <property type="entry name" value="AEP_C962R"/>
    <property type="match status" value="1"/>
</dbReference>
<dbReference type="Gene3D" id="3.40.50.300">
    <property type="entry name" value="P-loop containing nucleotide triphosphate hydrolases"/>
    <property type="match status" value="1"/>
</dbReference>
<evidence type="ECO:0000256" key="2">
    <source>
        <dbReference type="ARBA" id="ARBA00022801"/>
    </source>
</evidence>
<dbReference type="EMBL" id="MK500597">
    <property type="protein sequence ID" value="QBK93526.1"/>
    <property type="molecule type" value="Genomic_DNA"/>
</dbReference>
<dbReference type="InterPro" id="IPR027417">
    <property type="entry name" value="P-loop_NTPase"/>
</dbReference>
<dbReference type="InterPro" id="IPR014819">
    <property type="entry name" value="PriCT_2"/>
</dbReference>
<gene>
    <name evidence="5" type="ORF">LCPAC404_02300</name>
</gene>
<dbReference type="InterPro" id="IPR056443">
    <property type="entry name" value="AEP_C962R"/>
</dbReference>
<keyword evidence="3" id="KW-0067">ATP-binding</keyword>
<sequence length="906" mass="104797">MSCEDIAKLSRINSLRDYFVTSKKHSHRFAGSKTGLWLPEKNRGKFWYEYLQLNREGYPKPDLRILEFLDNDVSFTTRFTFTFNEVHEDVPYTDEFVSAIVTVHQDIINDKLCFKNQMQREHRYFCCVYEHNTQYIDSDTYTLKLDFYFPYVNVKSRTVTKVLLPELITALKESNVLEHMEANKLDRWDKIIKCDYSTPVPLPGSSGGILTSCFTRVDDNGSSILINQKDIISHIDISNHTDVKNGQVDIATLRTLSHGDENLGVFIMPFVLSSGFTPTGLTIPCEIKAEDDKPVDLDYFPTDIEMASTFLDMLGPDRVSIYAYWVTIGKCLHTIFDGAIRGLTVWKDFTKKYEEVKSEKYDYDCEKKYFQFNQKSLTVKTLAWFAKKDNPTTYKRWEKDWISSGFSRAFTGSQVDVAKVIYRCYWLEYICTSFQKKEWFMFNNHTWIPMDGQVALHLKIRGEFRDRIVDLKDLLIKKIESVQDGQTKDDLENKINTLNTLLDSKHLGSPGWINTLVGEVAIRFYTADVNDYMDENPNLTGMLNGVIETNDTGAFFREGMPEDYISKSTGIRWKDFDKDDSCVEDLQKYMKEVFPDDDLRHYVRKLAASWLTAGNPYKKFIIFTGDTDASKSIFKKVIETAFGLGRYVVNLPISVFTQKRCSGPSPELAQARATKLLITQEPDNDEVFRGGIIKELSGGDSMFTRGLYKDGGSMTATWQVILICNKVPEVFGADKAIHERMSVVPFLSLFKRKERILTSEEKEKHGKNIFDVDPFFDQKIPNLAQAFIWQCVNDYKAFVDEGIESPSIVIKTTRDYWKDSDSYLKFLDEEVDIIPYDPNVKISVAKLFKMYSNWNSEANPSSQRISRSTFEYELKQRNIKIKDRFVIGMKSRNDEADGYYMVPRPK</sequence>
<dbReference type="SUPFAM" id="SSF52540">
    <property type="entry name" value="P-loop containing nucleoside triphosphate hydrolases"/>
    <property type="match status" value="1"/>
</dbReference>
<keyword evidence="1" id="KW-0547">Nucleotide-binding</keyword>
<evidence type="ECO:0000313" key="5">
    <source>
        <dbReference type="EMBL" id="QBK93526.1"/>
    </source>
</evidence>
<name>A0A481ZCX3_9VIRU</name>
<dbReference type="PANTHER" id="PTHR35372">
    <property type="entry name" value="ATP BINDING PROTEIN-RELATED"/>
    <property type="match status" value="1"/>
</dbReference>
<evidence type="ECO:0000259" key="4">
    <source>
        <dbReference type="PROSITE" id="PS51206"/>
    </source>
</evidence>
<evidence type="ECO:0000256" key="1">
    <source>
        <dbReference type="ARBA" id="ARBA00022741"/>
    </source>
</evidence>
<feature type="domain" description="SF3 helicase" evidence="4">
    <location>
        <begin position="598"/>
        <end position="759"/>
    </location>
</feature>
<keyword evidence="5" id="KW-0347">Helicase</keyword>
<dbReference type="InterPro" id="IPR051620">
    <property type="entry name" value="ORF904-like_C"/>
</dbReference>
<organism evidence="5">
    <name type="scientific">Pithovirus LCPAC404</name>
    <dbReference type="NCBI Taxonomy" id="2506597"/>
    <lineage>
        <taxon>Viruses</taxon>
        <taxon>Pithoviruses</taxon>
    </lineage>
</organism>
<dbReference type="InterPro" id="IPR014015">
    <property type="entry name" value="Helicase_SF3_DNA-vir"/>
</dbReference>
<accession>A0A481ZCX3</accession>
<proteinExistence type="predicted"/>
<dbReference type="PANTHER" id="PTHR35372:SF2">
    <property type="entry name" value="SF3 HELICASE DOMAIN-CONTAINING PROTEIN"/>
    <property type="match status" value="1"/>
</dbReference>
<reference evidence="5" key="1">
    <citation type="journal article" date="2019" name="MBio">
        <title>Virus Genomes from Deep Sea Sediments Expand the Ocean Megavirome and Support Independent Origins of Viral Gigantism.</title>
        <authorList>
            <person name="Backstrom D."/>
            <person name="Yutin N."/>
            <person name="Jorgensen S.L."/>
            <person name="Dharamshi J."/>
            <person name="Homa F."/>
            <person name="Zaremba-Niedwiedzka K."/>
            <person name="Spang A."/>
            <person name="Wolf Y.I."/>
            <person name="Koonin E.V."/>
            <person name="Ettema T.J."/>
        </authorList>
    </citation>
    <scope>NUCLEOTIDE SEQUENCE</scope>
</reference>
<dbReference type="GO" id="GO:0004386">
    <property type="term" value="F:helicase activity"/>
    <property type="evidence" value="ECO:0007669"/>
    <property type="project" value="UniProtKB-KW"/>
</dbReference>
<keyword evidence="2" id="KW-0378">Hydrolase</keyword>
<protein>
    <submittedName>
        <fullName evidence="5">D5-like helicase-primase</fullName>
    </submittedName>
</protein>
<dbReference type="GO" id="GO:0016817">
    <property type="term" value="F:hydrolase activity, acting on acid anhydrides"/>
    <property type="evidence" value="ECO:0007669"/>
    <property type="project" value="InterPro"/>
</dbReference>
<evidence type="ECO:0000256" key="3">
    <source>
        <dbReference type="ARBA" id="ARBA00022840"/>
    </source>
</evidence>
<dbReference type="PROSITE" id="PS51206">
    <property type="entry name" value="SF3_HELICASE_1"/>
    <property type="match status" value="1"/>
</dbReference>